<organism evidence="2 3">
    <name type="scientific">Corchorus olitorius</name>
    <dbReference type="NCBI Taxonomy" id="93759"/>
    <lineage>
        <taxon>Eukaryota</taxon>
        <taxon>Viridiplantae</taxon>
        <taxon>Streptophyta</taxon>
        <taxon>Embryophyta</taxon>
        <taxon>Tracheophyta</taxon>
        <taxon>Spermatophyta</taxon>
        <taxon>Magnoliopsida</taxon>
        <taxon>eudicotyledons</taxon>
        <taxon>Gunneridae</taxon>
        <taxon>Pentapetalae</taxon>
        <taxon>rosids</taxon>
        <taxon>malvids</taxon>
        <taxon>Malvales</taxon>
        <taxon>Malvaceae</taxon>
        <taxon>Grewioideae</taxon>
        <taxon>Apeibeae</taxon>
        <taxon>Corchorus</taxon>
    </lineage>
</organism>
<keyword evidence="3" id="KW-1185">Reference proteome</keyword>
<proteinExistence type="predicted"/>
<evidence type="ECO:0000313" key="2">
    <source>
        <dbReference type="EMBL" id="OMO80572.1"/>
    </source>
</evidence>
<comment type="caution">
    <text evidence="2">The sequence shown here is derived from an EMBL/GenBank/DDBJ whole genome shotgun (WGS) entry which is preliminary data.</text>
</comment>
<feature type="region of interest" description="Disordered" evidence="1">
    <location>
        <begin position="49"/>
        <end position="69"/>
    </location>
</feature>
<evidence type="ECO:0000313" key="3">
    <source>
        <dbReference type="Proteomes" id="UP000187203"/>
    </source>
</evidence>
<protein>
    <submittedName>
        <fullName evidence="2">Uncharacterized protein</fullName>
    </submittedName>
</protein>
<sequence>MGKLVAVDPSLDMEGWSRFLKVRAEIDITKPLRRAILVGNNVNRGKFIKEAGTSGGNMEGNRTNPNSSDDEIVQEMGQANKDLIIYDAEKLTLAAIKGMSLEGK</sequence>
<dbReference type="EMBL" id="AWUE01018421">
    <property type="protein sequence ID" value="OMO80572.1"/>
    <property type="molecule type" value="Genomic_DNA"/>
</dbReference>
<name>A0A1R3ID95_9ROSI</name>
<evidence type="ECO:0000256" key="1">
    <source>
        <dbReference type="SAM" id="MobiDB-lite"/>
    </source>
</evidence>
<dbReference type="Proteomes" id="UP000187203">
    <property type="component" value="Unassembled WGS sequence"/>
</dbReference>
<dbReference type="AlphaFoldDB" id="A0A1R3ID95"/>
<gene>
    <name evidence="2" type="ORF">COLO4_24039</name>
</gene>
<reference evidence="3" key="1">
    <citation type="submission" date="2013-09" db="EMBL/GenBank/DDBJ databases">
        <title>Corchorus olitorius genome sequencing.</title>
        <authorList>
            <person name="Alam M."/>
            <person name="Haque M.S."/>
            <person name="Islam M.S."/>
            <person name="Emdad E.M."/>
            <person name="Islam M.M."/>
            <person name="Ahmed B."/>
            <person name="Halim A."/>
            <person name="Hossen Q.M.M."/>
            <person name="Hossain M.Z."/>
            <person name="Ahmed R."/>
            <person name="Khan M.M."/>
            <person name="Islam R."/>
            <person name="Rashid M.M."/>
            <person name="Khan S.A."/>
            <person name="Rahman M.S."/>
            <person name="Alam M."/>
            <person name="Yahiya A.S."/>
            <person name="Khan M.S."/>
            <person name="Azam M.S."/>
            <person name="Haque T."/>
            <person name="Lashkar M.Z.H."/>
            <person name="Akhand A.I."/>
            <person name="Morshed G."/>
            <person name="Roy S."/>
            <person name="Uddin K.S."/>
            <person name="Rabeya T."/>
            <person name="Hossain A.S."/>
            <person name="Chowdhury A."/>
            <person name="Snigdha A.R."/>
            <person name="Mortoza M.S."/>
            <person name="Matin S.A."/>
            <person name="Hoque S.M.E."/>
            <person name="Islam M.K."/>
            <person name="Roy D.K."/>
            <person name="Haider R."/>
            <person name="Moosa M.M."/>
            <person name="Elias S.M."/>
            <person name="Hasan A.M."/>
            <person name="Jahan S."/>
            <person name="Shafiuddin M."/>
            <person name="Mahmood N."/>
            <person name="Shommy N.S."/>
        </authorList>
    </citation>
    <scope>NUCLEOTIDE SEQUENCE [LARGE SCALE GENOMIC DNA]</scope>
    <source>
        <strain evidence="3">cv. O-4</strain>
    </source>
</reference>
<accession>A0A1R3ID95</accession>